<feature type="compositionally biased region" description="Basic and acidic residues" evidence="1">
    <location>
        <begin position="1"/>
        <end position="14"/>
    </location>
</feature>
<accession>A0ABU9D5A7</accession>
<feature type="region of interest" description="Disordered" evidence="1">
    <location>
        <begin position="1"/>
        <end position="25"/>
    </location>
</feature>
<evidence type="ECO:0000313" key="3">
    <source>
        <dbReference type="Proteomes" id="UP001446205"/>
    </source>
</evidence>
<dbReference type="RefSeq" id="WP_341369799.1">
    <property type="nucleotide sequence ID" value="NZ_JBBPCO010000002.1"/>
</dbReference>
<keyword evidence="3" id="KW-1185">Reference proteome</keyword>
<reference evidence="2 3" key="1">
    <citation type="submission" date="2024-04" db="EMBL/GenBank/DDBJ databases">
        <authorList>
            <person name="Abashina T."/>
            <person name="Shaikin A."/>
        </authorList>
    </citation>
    <scope>NUCLEOTIDE SEQUENCE [LARGE SCALE GENOMIC DNA]</scope>
    <source>
        <strain evidence="2 3">AAFK</strain>
    </source>
</reference>
<proteinExistence type="predicted"/>
<gene>
    <name evidence="2" type="ORF">WOB96_03035</name>
</gene>
<sequence>MEITEQRRAQLREAQRRRRAKLAQPGRRQINVFMTDQAINQLDALVQKLDSDRHLILESLIHQVTKSPEFLAYLRASLPTESDVDNHQETD</sequence>
<evidence type="ECO:0000256" key="1">
    <source>
        <dbReference type="SAM" id="MobiDB-lite"/>
    </source>
</evidence>
<comment type="caution">
    <text evidence="2">The sequence shown here is derived from an EMBL/GenBank/DDBJ whole genome shotgun (WGS) entry which is preliminary data.</text>
</comment>
<dbReference type="Proteomes" id="UP001446205">
    <property type="component" value="Unassembled WGS sequence"/>
</dbReference>
<dbReference type="EMBL" id="JBBPCO010000002">
    <property type="protein sequence ID" value="MEK8088733.1"/>
    <property type="molecule type" value="Genomic_DNA"/>
</dbReference>
<evidence type="ECO:0008006" key="4">
    <source>
        <dbReference type="Google" id="ProtNLM"/>
    </source>
</evidence>
<evidence type="ECO:0000313" key="2">
    <source>
        <dbReference type="EMBL" id="MEK8088733.1"/>
    </source>
</evidence>
<protein>
    <recommendedName>
        <fullName evidence="4">Protein CopB</fullName>
    </recommendedName>
</protein>
<organism evidence="2 3">
    <name type="scientific">Thermithiobacillus plumbiphilus</name>
    <dbReference type="NCBI Taxonomy" id="1729899"/>
    <lineage>
        <taxon>Bacteria</taxon>
        <taxon>Pseudomonadati</taxon>
        <taxon>Pseudomonadota</taxon>
        <taxon>Acidithiobacillia</taxon>
        <taxon>Acidithiobacillales</taxon>
        <taxon>Thermithiobacillaceae</taxon>
        <taxon>Thermithiobacillus</taxon>
    </lineage>
</organism>
<name>A0ABU9D5A7_9PROT</name>